<dbReference type="Gene3D" id="1.20.1560.10">
    <property type="entry name" value="ABC transporter type 1, transmembrane domain"/>
    <property type="match status" value="1"/>
</dbReference>
<feature type="domain" description="ABC transmembrane type-1" evidence="8">
    <location>
        <begin position="179"/>
        <end position="362"/>
    </location>
</feature>
<reference evidence="9" key="1">
    <citation type="journal article" date="2018" name="PLoS Negl. Trop. Dis.">
        <title>Sialome diversity of ticks revealed by RNAseq of single tick salivary glands.</title>
        <authorList>
            <person name="Perner J."/>
            <person name="Kropackova S."/>
            <person name="Kopacek P."/>
            <person name="Ribeiro J.M."/>
        </authorList>
    </citation>
    <scope>NUCLEOTIDE SEQUENCE</scope>
    <source>
        <strain evidence="9">Siblings of single egg batch collected in Ceske Budejovice</strain>
        <tissue evidence="9">Salivary glands</tissue>
    </source>
</reference>
<proteinExistence type="predicted"/>
<dbReference type="SUPFAM" id="SSF90123">
    <property type="entry name" value="ABC transporter transmembrane region"/>
    <property type="match status" value="1"/>
</dbReference>
<accession>A0A147BHL8</accession>
<dbReference type="GO" id="GO:0016020">
    <property type="term" value="C:membrane"/>
    <property type="evidence" value="ECO:0007669"/>
    <property type="project" value="InterPro"/>
</dbReference>
<evidence type="ECO:0000259" key="8">
    <source>
        <dbReference type="PROSITE" id="PS50929"/>
    </source>
</evidence>
<protein>
    <submittedName>
        <fullName evidence="9">Putative sulfonylurea receptor</fullName>
    </submittedName>
</protein>
<dbReference type="InterPro" id="IPR036640">
    <property type="entry name" value="ABC1_TM_sf"/>
</dbReference>
<dbReference type="GO" id="GO:0140359">
    <property type="term" value="F:ABC-type transporter activity"/>
    <property type="evidence" value="ECO:0007669"/>
    <property type="project" value="InterPro"/>
</dbReference>
<organism evidence="9">
    <name type="scientific">Ixodes ricinus</name>
    <name type="common">Common tick</name>
    <name type="synonym">Acarus ricinus</name>
    <dbReference type="NCBI Taxonomy" id="34613"/>
    <lineage>
        <taxon>Eukaryota</taxon>
        <taxon>Metazoa</taxon>
        <taxon>Ecdysozoa</taxon>
        <taxon>Arthropoda</taxon>
        <taxon>Chelicerata</taxon>
        <taxon>Arachnida</taxon>
        <taxon>Acari</taxon>
        <taxon>Parasitiformes</taxon>
        <taxon>Ixodida</taxon>
        <taxon>Ixodoidea</taxon>
        <taxon>Ixodidae</taxon>
        <taxon>Ixodinae</taxon>
        <taxon>Ixodes</taxon>
    </lineage>
</organism>
<keyword evidence="3" id="KW-0547">Nucleotide-binding</keyword>
<keyword evidence="2 7" id="KW-0812">Transmembrane</keyword>
<evidence type="ECO:0000313" key="9">
    <source>
        <dbReference type="EMBL" id="JAR90258.1"/>
    </source>
</evidence>
<sequence>MGRCGEWLIRMFLAFLFSVCLAYIGRFPASYISIPNILLAGQHGIKTFAIFFLLPVIVIQLAAPRFSARTSHERHEGRKIQRFPMAWTLFSRLFFTYTWRILVLGYRNRLELSSLDPLPENVKSSALSAVFQRASIKKRDFSGYVDEKEAFIQAPTSSSPKGRPPLYAVVFAVSRWELVFSAVVRLAGIALSLVPPLTLGYLLVFIEDGEVGWHGYAYALEYTLSQFVCGLLNAHDKYFMALGAYKAQSALVSALYKKVLRISSSSRRKYTAGHITNLISVDVEQVGQFLQLANSCWSVPLKIVATLAFLWHYLGPSCMATVATMSIGTLATTCAAHYCGKFQKQQMAFKDLRLRLTNEILN</sequence>
<evidence type="ECO:0000256" key="6">
    <source>
        <dbReference type="ARBA" id="ARBA00023136"/>
    </source>
</evidence>
<feature type="transmembrane region" description="Helical" evidence="7">
    <location>
        <begin position="7"/>
        <end position="25"/>
    </location>
</feature>
<dbReference type="InterPro" id="IPR011527">
    <property type="entry name" value="ABC1_TM_dom"/>
</dbReference>
<dbReference type="PANTHER" id="PTHR24223">
    <property type="entry name" value="ATP-BINDING CASSETTE SUB-FAMILY C"/>
    <property type="match status" value="1"/>
</dbReference>
<evidence type="ECO:0000256" key="1">
    <source>
        <dbReference type="ARBA" id="ARBA00022448"/>
    </source>
</evidence>
<keyword evidence="4" id="KW-0067">ATP-binding</keyword>
<feature type="transmembrane region" description="Helical" evidence="7">
    <location>
        <begin position="45"/>
        <end position="63"/>
    </location>
</feature>
<keyword evidence="6 7" id="KW-0472">Membrane</keyword>
<dbReference type="EMBL" id="GEGO01005146">
    <property type="protein sequence ID" value="JAR90258.1"/>
    <property type="molecule type" value="Transcribed_RNA"/>
</dbReference>
<keyword evidence="5 7" id="KW-1133">Transmembrane helix</keyword>
<evidence type="ECO:0000256" key="2">
    <source>
        <dbReference type="ARBA" id="ARBA00022692"/>
    </source>
</evidence>
<keyword evidence="1" id="KW-0813">Transport</keyword>
<dbReference type="AlphaFoldDB" id="A0A147BHL8"/>
<evidence type="ECO:0000256" key="5">
    <source>
        <dbReference type="ARBA" id="ARBA00022989"/>
    </source>
</evidence>
<dbReference type="Pfam" id="PF00664">
    <property type="entry name" value="ABC_membrane"/>
    <property type="match status" value="1"/>
</dbReference>
<name>A0A147BHL8_IXORI</name>
<dbReference type="PROSITE" id="PS50929">
    <property type="entry name" value="ABC_TM1F"/>
    <property type="match status" value="1"/>
</dbReference>
<evidence type="ECO:0000256" key="7">
    <source>
        <dbReference type="SAM" id="Phobius"/>
    </source>
</evidence>
<feature type="non-terminal residue" evidence="9">
    <location>
        <position position="362"/>
    </location>
</feature>
<evidence type="ECO:0000256" key="3">
    <source>
        <dbReference type="ARBA" id="ARBA00022741"/>
    </source>
</evidence>
<dbReference type="GO" id="GO:0005524">
    <property type="term" value="F:ATP binding"/>
    <property type="evidence" value="ECO:0007669"/>
    <property type="project" value="UniProtKB-KW"/>
</dbReference>
<feature type="transmembrane region" description="Helical" evidence="7">
    <location>
        <begin position="182"/>
        <end position="206"/>
    </location>
</feature>
<dbReference type="PANTHER" id="PTHR24223:SF415">
    <property type="entry name" value="FI20190P1"/>
    <property type="match status" value="1"/>
</dbReference>
<keyword evidence="9" id="KW-0675">Receptor</keyword>
<dbReference type="InterPro" id="IPR050173">
    <property type="entry name" value="ABC_transporter_C-like"/>
</dbReference>
<evidence type="ECO:0000256" key="4">
    <source>
        <dbReference type="ARBA" id="ARBA00022840"/>
    </source>
</evidence>